<feature type="region of interest" description="Disordered" evidence="1">
    <location>
        <begin position="112"/>
        <end position="167"/>
    </location>
</feature>
<keyword evidence="3" id="KW-1185">Reference proteome</keyword>
<evidence type="ECO:0000256" key="1">
    <source>
        <dbReference type="SAM" id="MobiDB-lite"/>
    </source>
</evidence>
<evidence type="ECO:0000313" key="2">
    <source>
        <dbReference type="EMBL" id="CEG46637.1"/>
    </source>
</evidence>
<name>A0A0P1AZ62_PLAHL</name>
<feature type="compositionally biased region" description="Basic and acidic residues" evidence="1">
    <location>
        <begin position="138"/>
        <end position="148"/>
    </location>
</feature>
<dbReference type="OrthoDB" id="115485at2759"/>
<dbReference type="AlphaFoldDB" id="A0A0P1AZ62"/>
<dbReference type="RefSeq" id="XP_024583006.1">
    <property type="nucleotide sequence ID" value="XM_024717515.1"/>
</dbReference>
<reference evidence="3" key="1">
    <citation type="submission" date="2014-09" db="EMBL/GenBank/DDBJ databases">
        <authorList>
            <person name="Sharma Rahul"/>
            <person name="Thines Marco"/>
        </authorList>
    </citation>
    <scope>NUCLEOTIDE SEQUENCE [LARGE SCALE GENOMIC DNA]</scope>
</reference>
<feature type="non-terminal residue" evidence="2">
    <location>
        <position position="167"/>
    </location>
</feature>
<organism evidence="2 3">
    <name type="scientific">Plasmopara halstedii</name>
    <name type="common">Downy mildew of sunflower</name>
    <dbReference type="NCBI Taxonomy" id="4781"/>
    <lineage>
        <taxon>Eukaryota</taxon>
        <taxon>Sar</taxon>
        <taxon>Stramenopiles</taxon>
        <taxon>Oomycota</taxon>
        <taxon>Peronosporomycetes</taxon>
        <taxon>Peronosporales</taxon>
        <taxon>Peronosporaceae</taxon>
        <taxon>Plasmopara</taxon>
    </lineage>
</organism>
<dbReference type="STRING" id="4781.A0A0P1AZ62"/>
<accession>A0A0P1AZ62</accession>
<protein>
    <submittedName>
        <fullName evidence="2">Uncharacterized protein</fullName>
    </submittedName>
</protein>
<dbReference type="EMBL" id="CCYD01002101">
    <property type="protein sequence ID" value="CEG46637.1"/>
    <property type="molecule type" value="Genomic_DNA"/>
</dbReference>
<dbReference type="GeneID" id="36398299"/>
<sequence length="167" mass="18322">MWAALCEIYERRQDPTIKESVILRKSEKLRDLKCPPSGDVEIHLAKMFRLRTELASYGYEVNSINMKAMMLDSLPDQYEYEQLRGAVKYGGSGGSMTPESLRVLIEQAAERQLRRKERGAHGTGGGGRPQSKNGGGRGQRDGGGEGRQGRTGASGARARSGGSRKCF</sequence>
<dbReference type="Proteomes" id="UP000054928">
    <property type="component" value="Unassembled WGS sequence"/>
</dbReference>
<dbReference type="OMA" id="GHARRDC"/>
<dbReference type="Pfam" id="PF14223">
    <property type="entry name" value="Retrotran_gag_2"/>
    <property type="match status" value="1"/>
</dbReference>
<evidence type="ECO:0000313" key="3">
    <source>
        <dbReference type="Proteomes" id="UP000054928"/>
    </source>
</evidence>
<feature type="compositionally biased region" description="Gly residues" evidence="1">
    <location>
        <begin position="121"/>
        <end position="137"/>
    </location>
</feature>
<feature type="compositionally biased region" description="Low complexity" evidence="1">
    <location>
        <begin position="150"/>
        <end position="167"/>
    </location>
</feature>
<proteinExistence type="predicted"/>